<feature type="domain" description="HTH cro/C1-type" evidence="1">
    <location>
        <begin position="15"/>
        <end position="66"/>
    </location>
</feature>
<protein>
    <submittedName>
        <fullName evidence="2">HTH-type transcriptional regulator/antitoxin HipB</fullName>
    </submittedName>
</protein>
<dbReference type="EMBL" id="JAVDRF010000010">
    <property type="protein sequence ID" value="MDR6538347.1"/>
    <property type="molecule type" value="Genomic_DNA"/>
</dbReference>
<dbReference type="InterPro" id="IPR001387">
    <property type="entry name" value="Cro/C1-type_HTH"/>
</dbReference>
<evidence type="ECO:0000313" key="2">
    <source>
        <dbReference type="EMBL" id="MDR6538347.1"/>
    </source>
</evidence>
<keyword evidence="3" id="KW-1185">Reference proteome</keyword>
<dbReference type="SMART" id="SM00530">
    <property type="entry name" value="HTH_XRE"/>
    <property type="match status" value="1"/>
</dbReference>
<evidence type="ECO:0000259" key="1">
    <source>
        <dbReference type="PROSITE" id="PS50943"/>
    </source>
</evidence>
<accession>A0ABU1NIR8</accession>
<dbReference type="PROSITE" id="PS50943">
    <property type="entry name" value="HTH_CROC1"/>
    <property type="match status" value="1"/>
</dbReference>
<reference evidence="2 3" key="1">
    <citation type="submission" date="2023-07" db="EMBL/GenBank/DDBJ databases">
        <title>Sorghum-associated microbial communities from plants grown in Nebraska, USA.</title>
        <authorList>
            <person name="Schachtman D."/>
        </authorList>
    </citation>
    <scope>NUCLEOTIDE SEQUENCE [LARGE SCALE GENOMIC DNA]</scope>
    <source>
        <strain evidence="2 3">DS1781</strain>
    </source>
</reference>
<evidence type="ECO:0000313" key="3">
    <source>
        <dbReference type="Proteomes" id="UP001184230"/>
    </source>
</evidence>
<comment type="caution">
    <text evidence="2">The sequence shown here is derived from an EMBL/GenBank/DDBJ whole genome shotgun (WGS) entry which is preliminary data.</text>
</comment>
<dbReference type="Gene3D" id="1.10.260.40">
    <property type="entry name" value="lambda repressor-like DNA-binding domains"/>
    <property type="match status" value="1"/>
</dbReference>
<organism evidence="2 3">
    <name type="scientific">Variovorax soli</name>
    <dbReference type="NCBI Taxonomy" id="376815"/>
    <lineage>
        <taxon>Bacteria</taxon>
        <taxon>Pseudomonadati</taxon>
        <taxon>Pseudomonadota</taxon>
        <taxon>Betaproteobacteria</taxon>
        <taxon>Burkholderiales</taxon>
        <taxon>Comamonadaceae</taxon>
        <taxon>Variovorax</taxon>
    </lineage>
</organism>
<dbReference type="SUPFAM" id="SSF47413">
    <property type="entry name" value="lambda repressor-like DNA-binding domains"/>
    <property type="match status" value="1"/>
</dbReference>
<name>A0ABU1NIR8_9BURK</name>
<dbReference type="RefSeq" id="WP_309905048.1">
    <property type="nucleotide sequence ID" value="NZ_JAVDRF010000010.1"/>
</dbReference>
<dbReference type="Proteomes" id="UP001184230">
    <property type="component" value="Unassembled WGS sequence"/>
</dbReference>
<dbReference type="InterPro" id="IPR010982">
    <property type="entry name" value="Lambda_DNA-bd_dom_sf"/>
</dbReference>
<dbReference type="CDD" id="cd00093">
    <property type="entry name" value="HTH_XRE"/>
    <property type="match status" value="1"/>
</dbReference>
<dbReference type="Pfam" id="PF01381">
    <property type="entry name" value="HTH_3"/>
    <property type="match status" value="1"/>
</dbReference>
<gene>
    <name evidence="2" type="ORF">J2739_004136</name>
</gene>
<sequence length="80" mass="8748">MRQLLATPSQLGPLLKSGRRAAGLSQTELANRMGISQSRISHMELHPESVSLEQLLALFGLLGMELMVQSRSDASASQEW</sequence>
<proteinExistence type="predicted"/>